<dbReference type="STRING" id="713585.THITH_17305"/>
<accession>W0DMF6</accession>
<dbReference type="SUPFAM" id="SSF55729">
    <property type="entry name" value="Acyl-CoA N-acyltransferases (Nat)"/>
    <property type="match status" value="1"/>
</dbReference>
<dbReference type="Gene3D" id="3.40.630.30">
    <property type="match status" value="1"/>
</dbReference>
<evidence type="ECO:0000313" key="3">
    <source>
        <dbReference type="Proteomes" id="UP000005289"/>
    </source>
</evidence>
<evidence type="ECO:0000313" key="2">
    <source>
        <dbReference type="EMBL" id="AHE99759.1"/>
    </source>
</evidence>
<feature type="domain" description="N-acetyltransferase" evidence="1">
    <location>
        <begin position="2"/>
        <end position="158"/>
    </location>
</feature>
<dbReference type="Proteomes" id="UP000005289">
    <property type="component" value="Chromosome"/>
</dbReference>
<reference evidence="2 3" key="1">
    <citation type="submission" date="2013-12" db="EMBL/GenBank/DDBJ databases">
        <authorList>
            <consortium name="DOE Joint Genome Institute"/>
            <person name="Muyzer G."/>
            <person name="Huntemann M."/>
            <person name="Han J."/>
            <person name="Chen A."/>
            <person name="Kyrpides N."/>
            <person name="Mavromatis K."/>
            <person name="Markowitz V."/>
            <person name="Palaniappan K."/>
            <person name="Ivanova N."/>
            <person name="Schaumberg A."/>
            <person name="Pati A."/>
            <person name="Liolios K."/>
            <person name="Nordberg H.P."/>
            <person name="Cantor M.N."/>
            <person name="Hua S.X."/>
            <person name="Woyke T."/>
        </authorList>
    </citation>
    <scope>NUCLEOTIDE SEQUENCE [LARGE SCALE GENOMIC DNA]</scope>
    <source>
        <strain evidence="2 3">ARh 1</strain>
    </source>
</reference>
<dbReference type="AlphaFoldDB" id="W0DMF6"/>
<sequence>MDRIRDAIPSDLPRVNTVIEAAVGTWNLPERVKRLAMPSYRYAADDLDHLSLRILLLGEAVVGVAAWEPADPGFSPPRSARAAMLLHGLYVSPVHHRQGHATRLLDDGIRRAREERYEGILVRAQAEAEGFFARQGFQRLPVQDPVRDYAARYWKTLA</sequence>
<dbReference type="KEGG" id="tti:THITH_17305"/>
<dbReference type="CDD" id="cd04301">
    <property type="entry name" value="NAT_SF"/>
    <property type="match status" value="1"/>
</dbReference>
<dbReference type="EMBL" id="CP007029">
    <property type="protein sequence ID" value="AHE99759.1"/>
    <property type="molecule type" value="Genomic_DNA"/>
</dbReference>
<keyword evidence="3" id="KW-1185">Reference proteome</keyword>
<dbReference type="InterPro" id="IPR016181">
    <property type="entry name" value="Acyl_CoA_acyltransferase"/>
</dbReference>
<protein>
    <submittedName>
        <fullName evidence="2">GCN5 family acetyltransferase</fullName>
    </submittedName>
</protein>
<dbReference type="InterPro" id="IPR000182">
    <property type="entry name" value="GNAT_dom"/>
</dbReference>
<keyword evidence="2" id="KW-0808">Transferase</keyword>
<evidence type="ECO:0000259" key="1">
    <source>
        <dbReference type="PROSITE" id="PS51186"/>
    </source>
</evidence>
<dbReference type="GO" id="GO:0016747">
    <property type="term" value="F:acyltransferase activity, transferring groups other than amino-acyl groups"/>
    <property type="evidence" value="ECO:0007669"/>
    <property type="project" value="InterPro"/>
</dbReference>
<dbReference type="HOGENOM" id="CLU_1668620_0_0_6"/>
<name>W0DMF6_9GAMM</name>
<gene>
    <name evidence="2" type="ORF">THITH_17305</name>
</gene>
<proteinExistence type="predicted"/>
<organism evidence="2 3">
    <name type="scientific">Thioalkalivibrio paradoxus ARh 1</name>
    <dbReference type="NCBI Taxonomy" id="713585"/>
    <lineage>
        <taxon>Bacteria</taxon>
        <taxon>Pseudomonadati</taxon>
        <taxon>Pseudomonadota</taxon>
        <taxon>Gammaproteobacteria</taxon>
        <taxon>Chromatiales</taxon>
        <taxon>Ectothiorhodospiraceae</taxon>
        <taxon>Thioalkalivibrio</taxon>
    </lineage>
</organism>
<dbReference type="PROSITE" id="PS51186">
    <property type="entry name" value="GNAT"/>
    <property type="match status" value="1"/>
</dbReference>
<dbReference type="Pfam" id="PF13673">
    <property type="entry name" value="Acetyltransf_10"/>
    <property type="match status" value="1"/>
</dbReference>